<comment type="caution">
    <text evidence="6">The sequence shown here is derived from an EMBL/GenBank/DDBJ whole genome shotgun (WGS) entry which is preliminary data.</text>
</comment>
<evidence type="ECO:0000256" key="3">
    <source>
        <dbReference type="ARBA" id="ARBA00023125"/>
    </source>
</evidence>
<proteinExistence type="predicted"/>
<keyword evidence="2" id="KW-0731">Sigma factor</keyword>
<dbReference type="GO" id="GO:0003677">
    <property type="term" value="F:DNA binding"/>
    <property type="evidence" value="ECO:0007669"/>
    <property type="project" value="UniProtKB-KW"/>
</dbReference>
<dbReference type="InterPro" id="IPR014284">
    <property type="entry name" value="RNA_pol_sigma-70_dom"/>
</dbReference>
<evidence type="ECO:0000256" key="4">
    <source>
        <dbReference type="ARBA" id="ARBA00023163"/>
    </source>
</evidence>
<dbReference type="NCBIfam" id="TIGR02937">
    <property type="entry name" value="sigma70-ECF"/>
    <property type="match status" value="1"/>
</dbReference>
<feature type="domain" description="RNA polymerase sigma-70 region 2" evidence="5">
    <location>
        <begin position="24"/>
        <end position="95"/>
    </location>
</feature>
<protein>
    <submittedName>
        <fullName evidence="6">ECF RNA polymerase sigma factor SigE</fullName>
    </submittedName>
</protein>
<dbReference type="AlphaFoldDB" id="A0A5C5Y0C7"/>
<reference evidence="6 7" key="1">
    <citation type="submission" date="2019-02" db="EMBL/GenBank/DDBJ databases">
        <title>Deep-cultivation of Planctomycetes and their phenomic and genomic characterization uncovers novel biology.</title>
        <authorList>
            <person name="Wiegand S."/>
            <person name="Jogler M."/>
            <person name="Boedeker C."/>
            <person name="Pinto D."/>
            <person name="Vollmers J."/>
            <person name="Rivas-Marin E."/>
            <person name="Kohn T."/>
            <person name="Peeters S.H."/>
            <person name="Heuer A."/>
            <person name="Rast P."/>
            <person name="Oberbeckmann S."/>
            <person name="Bunk B."/>
            <person name="Jeske O."/>
            <person name="Meyerdierks A."/>
            <person name="Storesund J.E."/>
            <person name="Kallscheuer N."/>
            <person name="Luecker S."/>
            <person name="Lage O.M."/>
            <person name="Pohl T."/>
            <person name="Merkel B.J."/>
            <person name="Hornburger P."/>
            <person name="Mueller R.-W."/>
            <person name="Bruemmer F."/>
            <person name="Labrenz M."/>
            <person name="Spormann A.M."/>
            <person name="Op Den Camp H."/>
            <person name="Overmann J."/>
            <person name="Amann R."/>
            <person name="Jetten M.S.M."/>
            <person name="Mascher T."/>
            <person name="Medema M.H."/>
            <person name="Devos D.P."/>
            <person name="Kaster A.-K."/>
            <person name="Ovreas L."/>
            <person name="Rohde M."/>
            <person name="Galperin M.Y."/>
            <person name="Jogler C."/>
        </authorList>
    </citation>
    <scope>NUCLEOTIDE SEQUENCE [LARGE SCALE GENOMIC DNA]</scope>
    <source>
        <strain evidence="6 7">Pan14r</strain>
    </source>
</reference>
<keyword evidence="1" id="KW-0805">Transcription regulation</keyword>
<dbReference type="Proteomes" id="UP000317238">
    <property type="component" value="Unassembled WGS sequence"/>
</dbReference>
<dbReference type="PANTHER" id="PTHR43133">
    <property type="entry name" value="RNA POLYMERASE ECF-TYPE SIGMA FACTO"/>
    <property type="match status" value="1"/>
</dbReference>
<accession>A0A5C5Y0C7</accession>
<dbReference type="PANTHER" id="PTHR43133:SF8">
    <property type="entry name" value="RNA POLYMERASE SIGMA FACTOR HI_1459-RELATED"/>
    <property type="match status" value="1"/>
</dbReference>
<dbReference type="GO" id="GO:0016987">
    <property type="term" value="F:sigma factor activity"/>
    <property type="evidence" value="ECO:0007669"/>
    <property type="project" value="UniProtKB-KW"/>
</dbReference>
<dbReference type="SUPFAM" id="SSF88946">
    <property type="entry name" value="Sigma2 domain of RNA polymerase sigma factors"/>
    <property type="match status" value="1"/>
</dbReference>
<gene>
    <name evidence="6" type="primary">sigE_1</name>
    <name evidence="6" type="ORF">Pan14r_08710</name>
</gene>
<evidence type="ECO:0000256" key="1">
    <source>
        <dbReference type="ARBA" id="ARBA00023015"/>
    </source>
</evidence>
<keyword evidence="4" id="KW-0804">Transcription</keyword>
<sequence>MNETSLSLLHRLRCSPESDSWDRLVALYAPLIRAWLRKYDVQESDADDLVQEVLLAVSKDLSKFEHGGQPGAFRGWLKGILVNRLRNFWRARDRRREARGHSDIDERLAELEIPTSELSQLWNEEHDRYVLRQLLELVKPHFAPNTWTAFDRVALKGERPRDVAAEMKISLNAVVTAKSRVLGRLRQESQGLVDSYSGFSARR</sequence>
<evidence type="ECO:0000313" key="6">
    <source>
        <dbReference type="EMBL" id="TWT68624.1"/>
    </source>
</evidence>
<dbReference type="InterPro" id="IPR039425">
    <property type="entry name" value="RNA_pol_sigma-70-like"/>
</dbReference>
<evidence type="ECO:0000256" key="2">
    <source>
        <dbReference type="ARBA" id="ARBA00023082"/>
    </source>
</evidence>
<dbReference type="InterPro" id="IPR007627">
    <property type="entry name" value="RNA_pol_sigma70_r2"/>
</dbReference>
<name>A0A5C5Y0C7_9PLAN</name>
<dbReference type="OrthoDB" id="258490at2"/>
<keyword evidence="3" id="KW-0238">DNA-binding</keyword>
<dbReference type="Gene3D" id="1.10.1740.10">
    <property type="match status" value="1"/>
</dbReference>
<evidence type="ECO:0000259" key="5">
    <source>
        <dbReference type="Pfam" id="PF04542"/>
    </source>
</evidence>
<dbReference type="Pfam" id="PF04542">
    <property type="entry name" value="Sigma70_r2"/>
    <property type="match status" value="1"/>
</dbReference>
<dbReference type="EMBL" id="SJPL01000001">
    <property type="protein sequence ID" value="TWT68624.1"/>
    <property type="molecule type" value="Genomic_DNA"/>
</dbReference>
<keyword evidence="7" id="KW-1185">Reference proteome</keyword>
<organism evidence="6 7">
    <name type="scientific">Crateriforma conspicua</name>
    <dbReference type="NCBI Taxonomy" id="2527996"/>
    <lineage>
        <taxon>Bacteria</taxon>
        <taxon>Pseudomonadati</taxon>
        <taxon>Planctomycetota</taxon>
        <taxon>Planctomycetia</taxon>
        <taxon>Planctomycetales</taxon>
        <taxon>Planctomycetaceae</taxon>
        <taxon>Crateriforma</taxon>
    </lineage>
</organism>
<dbReference type="GO" id="GO:0006352">
    <property type="term" value="P:DNA-templated transcription initiation"/>
    <property type="evidence" value="ECO:0007669"/>
    <property type="project" value="InterPro"/>
</dbReference>
<dbReference type="InterPro" id="IPR013325">
    <property type="entry name" value="RNA_pol_sigma_r2"/>
</dbReference>
<dbReference type="RefSeq" id="WP_146438421.1">
    <property type="nucleotide sequence ID" value="NZ_SJPL01000001.1"/>
</dbReference>
<evidence type="ECO:0000313" key="7">
    <source>
        <dbReference type="Proteomes" id="UP000317238"/>
    </source>
</evidence>